<dbReference type="EMBL" id="MHCC01000027">
    <property type="protein sequence ID" value="OGY12487.1"/>
    <property type="molecule type" value="Genomic_DNA"/>
</dbReference>
<name>A0A1G1VB33_9BACT</name>
<evidence type="ECO:0000313" key="2">
    <source>
        <dbReference type="EMBL" id="OGY12487.1"/>
    </source>
</evidence>
<sequence>MESQLPQQVPEKKVATPLGPKLIYIIVGVVFLLILAAIGVAYKKDLLQSIALKKDNKVSQQPVTSPSPSIAPFLSPSSPLFAIEKSTIKRVMVSYQLQGNIKSISPTNNNEGFELEMYSPVGQDLGRKFFLPKSSKDLVVKVDSQGKQSEFTASEIKAGDQILMDYSFDMSKPEEGKITRLAIVEK</sequence>
<reference evidence="2 3" key="1">
    <citation type="journal article" date="2016" name="Nat. Commun.">
        <title>Thousands of microbial genomes shed light on interconnected biogeochemical processes in an aquifer system.</title>
        <authorList>
            <person name="Anantharaman K."/>
            <person name="Brown C.T."/>
            <person name="Hug L.A."/>
            <person name="Sharon I."/>
            <person name="Castelle C.J."/>
            <person name="Probst A.J."/>
            <person name="Thomas B.C."/>
            <person name="Singh A."/>
            <person name="Wilkins M.J."/>
            <person name="Karaoz U."/>
            <person name="Brodie E.L."/>
            <person name="Williams K.H."/>
            <person name="Hubbard S.S."/>
            <person name="Banfield J.F."/>
        </authorList>
    </citation>
    <scope>NUCLEOTIDE SEQUENCE [LARGE SCALE GENOMIC DNA]</scope>
</reference>
<keyword evidence="1" id="KW-1133">Transmembrane helix</keyword>
<proteinExistence type="predicted"/>
<comment type="caution">
    <text evidence="2">The sequence shown here is derived from an EMBL/GenBank/DDBJ whole genome shotgun (WGS) entry which is preliminary data.</text>
</comment>
<protein>
    <submittedName>
        <fullName evidence="2">Uncharacterized protein</fullName>
    </submittedName>
</protein>
<evidence type="ECO:0000313" key="3">
    <source>
        <dbReference type="Proteomes" id="UP000178659"/>
    </source>
</evidence>
<keyword evidence="1" id="KW-0812">Transmembrane</keyword>
<dbReference type="AlphaFoldDB" id="A0A1G1VB33"/>
<evidence type="ECO:0000256" key="1">
    <source>
        <dbReference type="SAM" id="Phobius"/>
    </source>
</evidence>
<feature type="transmembrane region" description="Helical" evidence="1">
    <location>
        <begin position="22"/>
        <end position="42"/>
    </location>
</feature>
<organism evidence="2 3">
    <name type="scientific">Candidatus Blackburnbacteria bacterium RIFCSPLOWO2_01_FULL_40_20</name>
    <dbReference type="NCBI Taxonomy" id="1797519"/>
    <lineage>
        <taxon>Bacteria</taxon>
        <taxon>Candidatus Blackburniibacteriota</taxon>
    </lineage>
</organism>
<dbReference type="Proteomes" id="UP000178659">
    <property type="component" value="Unassembled WGS sequence"/>
</dbReference>
<accession>A0A1G1VB33</accession>
<keyword evidence="1" id="KW-0472">Membrane</keyword>
<gene>
    <name evidence="2" type="ORF">A3A77_00740</name>
</gene>